<dbReference type="GO" id="GO:0016020">
    <property type="term" value="C:membrane"/>
    <property type="evidence" value="ECO:0007669"/>
    <property type="project" value="InterPro"/>
</dbReference>
<protein>
    <recommendedName>
        <fullName evidence="4">Tetraspanin</fullName>
    </recommendedName>
</protein>
<dbReference type="AlphaFoldDB" id="A0A6A6B1L4"/>
<dbReference type="InterPro" id="IPR008952">
    <property type="entry name" value="Tetraspanin_EC2_sf"/>
</dbReference>
<dbReference type="RefSeq" id="XP_033392339.1">
    <property type="nucleotide sequence ID" value="XM_033541330.1"/>
</dbReference>
<name>A0A6A6B1L4_9PEZI</name>
<dbReference type="SUPFAM" id="SSF48652">
    <property type="entry name" value="Tetraspanin"/>
    <property type="match status" value="1"/>
</dbReference>
<organism evidence="2 3">
    <name type="scientific">Aplosporella prunicola CBS 121167</name>
    <dbReference type="NCBI Taxonomy" id="1176127"/>
    <lineage>
        <taxon>Eukaryota</taxon>
        <taxon>Fungi</taxon>
        <taxon>Dikarya</taxon>
        <taxon>Ascomycota</taxon>
        <taxon>Pezizomycotina</taxon>
        <taxon>Dothideomycetes</taxon>
        <taxon>Dothideomycetes incertae sedis</taxon>
        <taxon>Botryosphaeriales</taxon>
        <taxon>Aplosporellaceae</taxon>
        <taxon>Aplosporella</taxon>
    </lineage>
</organism>
<keyword evidence="1" id="KW-0472">Membrane</keyword>
<keyword evidence="3" id="KW-1185">Reference proteome</keyword>
<reference evidence="2" key="1">
    <citation type="journal article" date="2020" name="Stud. Mycol.">
        <title>101 Dothideomycetes genomes: a test case for predicting lifestyles and emergence of pathogens.</title>
        <authorList>
            <person name="Haridas S."/>
            <person name="Albert R."/>
            <person name="Binder M."/>
            <person name="Bloem J."/>
            <person name="Labutti K."/>
            <person name="Salamov A."/>
            <person name="Andreopoulos B."/>
            <person name="Baker S."/>
            <person name="Barry K."/>
            <person name="Bills G."/>
            <person name="Bluhm B."/>
            <person name="Cannon C."/>
            <person name="Castanera R."/>
            <person name="Culley D."/>
            <person name="Daum C."/>
            <person name="Ezra D."/>
            <person name="Gonzalez J."/>
            <person name="Henrissat B."/>
            <person name="Kuo A."/>
            <person name="Liang C."/>
            <person name="Lipzen A."/>
            <person name="Lutzoni F."/>
            <person name="Magnuson J."/>
            <person name="Mondo S."/>
            <person name="Nolan M."/>
            <person name="Ohm R."/>
            <person name="Pangilinan J."/>
            <person name="Park H.-J."/>
            <person name="Ramirez L."/>
            <person name="Alfaro M."/>
            <person name="Sun H."/>
            <person name="Tritt A."/>
            <person name="Yoshinaga Y."/>
            <person name="Zwiers L.-H."/>
            <person name="Turgeon B."/>
            <person name="Goodwin S."/>
            <person name="Spatafora J."/>
            <person name="Crous P."/>
            <person name="Grigoriev I."/>
        </authorList>
    </citation>
    <scope>NUCLEOTIDE SEQUENCE</scope>
    <source>
        <strain evidence="2">CBS 121167</strain>
    </source>
</reference>
<sequence>MPNKILVSFLASDVLFLLTGGLLIGFALMSEKDLRANPDMDSVAQHLLLKRTPLTAAVVNAIFIFIAFALSLPGFFIPTNRGWFKAHGWMVTLCGVFTLAIGSAIWIETLRTRSMLGSVWAKESEATQSLLQEKFNCCGYDSPTSPPFIQDSTCTSTLVAARKGGCIGPFSSFANQYLDVIFTAMFGAVGLDAIVVLCVTMVLKDRQEQARYRHIDEKNGMDGI</sequence>
<evidence type="ECO:0008006" key="4">
    <source>
        <dbReference type="Google" id="ProtNLM"/>
    </source>
</evidence>
<evidence type="ECO:0000313" key="2">
    <source>
        <dbReference type="EMBL" id="KAF2136621.1"/>
    </source>
</evidence>
<evidence type="ECO:0000256" key="1">
    <source>
        <dbReference type="SAM" id="Phobius"/>
    </source>
</evidence>
<proteinExistence type="predicted"/>
<feature type="transmembrane region" description="Helical" evidence="1">
    <location>
        <begin position="57"/>
        <end position="77"/>
    </location>
</feature>
<feature type="transmembrane region" description="Helical" evidence="1">
    <location>
        <begin position="180"/>
        <end position="203"/>
    </location>
</feature>
<accession>A0A6A6B1L4</accession>
<dbReference type="OrthoDB" id="2279611at2759"/>
<dbReference type="GeneID" id="54298826"/>
<keyword evidence="1" id="KW-0812">Transmembrane</keyword>
<keyword evidence="1" id="KW-1133">Transmembrane helix</keyword>
<evidence type="ECO:0000313" key="3">
    <source>
        <dbReference type="Proteomes" id="UP000799438"/>
    </source>
</evidence>
<feature type="transmembrane region" description="Helical" evidence="1">
    <location>
        <begin position="89"/>
        <end position="107"/>
    </location>
</feature>
<gene>
    <name evidence="2" type="ORF">K452DRAFT_292222</name>
</gene>
<dbReference type="Proteomes" id="UP000799438">
    <property type="component" value="Unassembled WGS sequence"/>
</dbReference>
<feature type="transmembrane region" description="Helical" evidence="1">
    <location>
        <begin position="7"/>
        <end position="29"/>
    </location>
</feature>
<dbReference type="EMBL" id="ML995515">
    <property type="protein sequence ID" value="KAF2136621.1"/>
    <property type="molecule type" value="Genomic_DNA"/>
</dbReference>